<evidence type="ECO:0000256" key="1">
    <source>
        <dbReference type="PROSITE-ProRule" id="PRU00325"/>
    </source>
</evidence>
<comment type="caution">
    <text evidence="3">The sequence shown here is derived from an EMBL/GenBank/DDBJ whole genome shotgun (WGS) entry which is preliminary data.</text>
</comment>
<gene>
    <name evidence="3" type="primary">ZSWIM7</name>
    <name evidence="3" type="ORF">IWQ62_002762</name>
</gene>
<dbReference type="PANTHER" id="PTHR28498:SF1">
    <property type="entry name" value="ZINC FINGER SWIM DOMAIN-CONTAINING PROTEIN 7"/>
    <property type="match status" value="1"/>
</dbReference>
<reference evidence="3" key="1">
    <citation type="submission" date="2022-07" db="EMBL/GenBank/DDBJ databases">
        <title>Phylogenomic reconstructions and comparative analyses of Kickxellomycotina fungi.</title>
        <authorList>
            <person name="Reynolds N.K."/>
            <person name="Stajich J.E."/>
            <person name="Barry K."/>
            <person name="Grigoriev I.V."/>
            <person name="Crous P."/>
            <person name="Smith M.E."/>
        </authorList>
    </citation>
    <scope>NUCLEOTIDE SEQUENCE</scope>
    <source>
        <strain evidence="3">RSA 1196</strain>
    </source>
</reference>
<dbReference type="GO" id="GO:0008270">
    <property type="term" value="F:zinc ion binding"/>
    <property type="evidence" value="ECO:0007669"/>
    <property type="project" value="UniProtKB-KW"/>
</dbReference>
<proteinExistence type="predicted"/>
<keyword evidence="1" id="KW-0863">Zinc-finger</keyword>
<accession>A0A9W8E2C5</accession>
<dbReference type="InterPro" id="IPR007527">
    <property type="entry name" value="Znf_SWIM"/>
</dbReference>
<sequence length="160" mass="18014">MSDSLECTLLPQSHSDNPDPSLGWVEAVHPVLVFLYRDIRSTNSLTDQHLGTLLGVLGLAVVEETLDLLDNGFPVTYYVTPQGQGLYHVPSHRGRHFYTLLPRTGLCSCEAFTKTMTSGDSQQICKHLLLVYLQSALRKITTQFITLSQYLNFLMNEWVI</sequence>
<dbReference type="OrthoDB" id="337581at2759"/>
<name>A0A9W8E2C5_9FUNG</name>
<keyword evidence="1" id="KW-0479">Metal-binding</keyword>
<dbReference type="AlphaFoldDB" id="A0A9W8E2C5"/>
<keyword evidence="4" id="KW-1185">Reference proteome</keyword>
<dbReference type="Proteomes" id="UP001150925">
    <property type="component" value="Unassembled WGS sequence"/>
</dbReference>
<evidence type="ECO:0000313" key="3">
    <source>
        <dbReference type="EMBL" id="KAJ1965038.1"/>
    </source>
</evidence>
<dbReference type="GO" id="GO:0097196">
    <property type="term" value="C:Shu complex"/>
    <property type="evidence" value="ECO:0007669"/>
    <property type="project" value="TreeGrafter"/>
</dbReference>
<organism evidence="3 4">
    <name type="scientific">Dispira parvispora</name>
    <dbReference type="NCBI Taxonomy" id="1520584"/>
    <lineage>
        <taxon>Eukaryota</taxon>
        <taxon>Fungi</taxon>
        <taxon>Fungi incertae sedis</taxon>
        <taxon>Zoopagomycota</taxon>
        <taxon>Kickxellomycotina</taxon>
        <taxon>Dimargaritomycetes</taxon>
        <taxon>Dimargaritales</taxon>
        <taxon>Dimargaritaceae</taxon>
        <taxon>Dispira</taxon>
    </lineage>
</organism>
<evidence type="ECO:0000259" key="2">
    <source>
        <dbReference type="PROSITE" id="PS50966"/>
    </source>
</evidence>
<dbReference type="EMBL" id="JANBPY010000636">
    <property type="protein sequence ID" value="KAJ1965038.1"/>
    <property type="molecule type" value="Genomic_DNA"/>
</dbReference>
<feature type="domain" description="SWIM-type" evidence="2">
    <location>
        <begin position="98"/>
        <end position="136"/>
    </location>
</feature>
<protein>
    <submittedName>
        <fullName evidence="3">Zinc finger SWIM domain-containing protein 7</fullName>
    </submittedName>
</protein>
<dbReference type="GO" id="GO:0000724">
    <property type="term" value="P:double-strand break repair via homologous recombination"/>
    <property type="evidence" value="ECO:0007669"/>
    <property type="project" value="TreeGrafter"/>
</dbReference>
<evidence type="ECO:0000313" key="4">
    <source>
        <dbReference type="Proteomes" id="UP001150925"/>
    </source>
</evidence>
<dbReference type="PANTHER" id="PTHR28498">
    <property type="entry name" value="ZINC FINGER SWIM DOMAIN-CONTAINING PROTEIN 7"/>
    <property type="match status" value="1"/>
</dbReference>
<dbReference type="PROSITE" id="PS50966">
    <property type="entry name" value="ZF_SWIM"/>
    <property type="match status" value="1"/>
</dbReference>
<keyword evidence="1" id="KW-0862">Zinc</keyword>